<dbReference type="Proteomes" id="UP000208104">
    <property type="component" value="Segment"/>
</dbReference>
<feature type="domain" description="Actin-like protein N-terminal" evidence="1">
    <location>
        <begin position="9"/>
        <end position="192"/>
    </location>
</feature>
<dbReference type="Gene3D" id="3.30.420.40">
    <property type="match status" value="1"/>
</dbReference>
<dbReference type="Pfam" id="PF17989">
    <property type="entry name" value="ALP_N"/>
    <property type="match status" value="1"/>
</dbReference>
<dbReference type="SUPFAM" id="SSF53067">
    <property type="entry name" value="Actin-like ATPase domain"/>
    <property type="match status" value="2"/>
</dbReference>
<dbReference type="RefSeq" id="YP_009199067.1">
    <property type="nucleotide sequence ID" value="NC_028805.1"/>
</dbReference>
<gene>
    <name evidence="3" type="ORF">JENST_6</name>
</gene>
<dbReference type="EMBL" id="KT151955">
    <property type="protein sequence ID" value="ALA07136.1"/>
    <property type="molecule type" value="Genomic_DNA"/>
</dbReference>
<dbReference type="InterPro" id="IPR043129">
    <property type="entry name" value="ATPase_NBD"/>
</dbReference>
<dbReference type="Pfam" id="PF21522">
    <property type="entry name" value="MreB-like_C"/>
    <property type="match status" value="1"/>
</dbReference>
<evidence type="ECO:0000313" key="4">
    <source>
        <dbReference type="Proteomes" id="UP000208104"/>
    </source>
</evidence>
<dbReference type="GeneID" id="26625948"/>
<accession>A0A0K2CMY6</accession>
<feature type="domain" description="Actin homologue MreB-like C-terminal" evidence="2">
    <location>
        <begin position="218"/>
        <end position="331"/>
    </location>
</feature>
<dbReference type="InterPro" id="IPR049067">
    <property type="entry name" value="MreB-like_C"/>
</dbReference>
<evidence type="ECO:0000313" key="3">
    <source>
        <dbReference type="EMBL" id="ALA07136.1"/>
    </source>
</evidence>
<dbReference type="InterPro" id="IPR040607">
    <property type="entry name" value="ALP_N"/>
</dbReference>
<evidence type="ECO:0000259" key="2">
    <source>
        <dbReference type="Pfam" id="PF21522"/>
    </source>
</evidence>
<dbReference type="KEGG" id="vg:26625948"/>
<name>A0A0K2CMY6_9CAUD</name>
<organism evidence="3 4">
    <name type="scientific">Brevibacillus phage Jenst</name>
    <dbReference type="NCBI Taxonomy" id="1691954"/>
    <lineage>
        <taxon>Viruses</taxon>
        <taxon>Duplodnaviria</taxon>
        <taxon>Heunggongvirae</taxon>
        <taxon>Uroviricota</taxon>
        <taxon>Caudoviricetes</taxon>
        <taxon>Jenstvirus</taxon>
        <taxon>Jenstvirus jenst</taxon>
    </lineage>
</organism>
<evidence type="ECO:0000259" key="1">
    <source>
        <dbReference type="Pfam" id="PF17989"/>
    </source>
</evidence>
<keyword evidence="4" id="KW-1185">Reference proteome</keyword>
<dbReference type="OrthoDB" id="3507at10239"/>
<reference evidence="3 4" key="1">
    <citation type="journal article" date="2015" name="Genome Announc.">
        <title>Genome Sequences of Five Additional Brevibacillus laterosporus Bacteriophages.</title>
        <authorList>
            <person name="Merrill B.D."/>
            <person name="Berg J.A."/>
            <person name="Graves K.A."/>
            <person name="Ward A.T."/>
            <person name="Hilton J.A."/>
            <person name="Wake B.N."/>
            <person name="Grose J.H."/>
            <person name="Breakwell D.P."/>
            <person name="Burnett S.H."/>
        </authorList>
    </citation>
    <scope>NUCLEOTIDE SEQUENCE [LARGE SCALE GENOMIC DNA]</scope>
</reference>
<protein>
    <submittedName>
        <fullName evidence="3">Putative ParM</fullName>
    </submittedName>
</protein>
<proteinExistence type="predicted"/>
<sequence length="388" mass="44202">MVLRELVWAMDDGFGDDKGFDGEETLLVPNYIKPVGRIYTDDETSDISPDERIIAEVHEKIKQPRIKFEDAEGEFPADQYRTEKYIVGIGALEKEKGSDWNGSLEFKHMDVDFKPYLSTCLCLMAERYPEEIEVDLLVMGLPVDEHEKGDRKTFLKSLAVGTHHVTITKGNEEPFTRIVHVKDVLIYKQPMGTVYFYVFDDMGKFKKDSIAEDFNVVSDIGARTHNVYACKEMRKEDDYLGSSESGIYSAYEFVRDQLANMDIKVTVAQLVARLETKEINGYDFAPLLDKAYQRLASTIIKELTTKIQQSKDTINRIIFTGGGSEVLKEYLLPLAKAVFKKQEIIWGDRFTTVKGYRNAGVRAILNKKKSPRQITAVGAKITNKRDEV</sequence>